<evidence type="ECO:0000313" key="5">
    <source>
        <dbReference type="Proteomes" id="UP000502248"/>
    </source>
</evidence>
<evidence type="ECO:0000256" key="1">
    <source>
        <dbReference type="SAM" id="MobiDB-lite"/>
    </source>
</evidence>
<dbReference type="RefSeq" id="WP_169279399.1">
    <property type="nucleotide sequence ID" value="NZ_CP051680.1"/>
</dbReference>
<keyword evidence="5" id="KW-1185">Reference proteome</keyword>
<sequence>MKLTSQQVNKISKGDKEIADYFSALLTQNQQLTQLVEKQAAQIEKQTLQIEKLEKRVNDLERQLGQNSNNSSKPPSSDGLRKQNNSRQSGGKKGAPTGHDGHTLRFSTSPDEIVVHSVSTCKHCAQSLDGVAVQGYTKRQLFDLPLPRLVVTEHRAEEKCCPACHTRQRATFPDRVQAPVQYGEGFTAWTAYLNVYQLLPLDRISRLFFDLTGYQPSEATLLAQIKTMASVVADQEPSIRKHLLTQPLIHSDETPMRLNGKQQYLHTHSNADWTLLAMHARRCGPALVEMGVLPSYTGIVVHDCLNSYFKPEFKFTHVLCNAHLLRECQGIAEHDHHKWASDMKQLLQRSWVLAKGARAAGIPLSDEVLTEIDLSFDAILALGKTEWAKDAVREKTGPRGRKCKSKAANLGQRFELHKASILRFLYDARVPFDNNQAERDIRMSKVKQKISGCFRTATGGEQFASIRGFISTLLKQKLPLHASLVSALRGNFQFKTT</sequence>
<dbReference type="InterPro" id="IPR004291">
    <property type="entry name" value="Transposase_IS66_central"/>
</dbReference>
<evidence type="ECO:0000259" key="2">
    <source>
        <dbReference type="Pfam" id="PF03050"/>
    </source>
</evidence>
<dbReference type="Pfam" id="PF20042">
    <property type="entry name" value="DUF6444"/>
    <property type="match status" value="1"/>
</dbReference>
<evidence type="ECO:0000313" key="4">
    <source>
        <dbReference type="EMBL" id="QJD83102.1"/>
    </source>
</evidence>
<accession>A0A7Z2VHB7</accession>
<dbReference type="Proteomes" id="UP000502248">
    <property type="component" value="Chromosome"/>
</dbReference>
<proteinExistence type="predicted"/>
<dbReference type="EMBL" id="CP051680">
    <property type="protein sequence ID" value="QJD83102.1"/>
    <property type="molecule type" value="Genomic_DNA"/>
</dbReference>
<dbReference type="AlphaFoldDB" id="A0A7Z2VHB7"/>
<dbReference type="InterPro" id="IPR045618">
    <property type="entry name" value="DUF6444"/>
</dbReference>
<dbReference type="PANTHER" id="PTHR33678">
    <property type="entry name" value="BLL1576 PROTEIN"/>
    <property type="match status" value="1"/>
</dbReference>
<feature type="region of interest" description="Disordered" evidence="1">
    <location>
        <begin position="62"/>
        <end position="106"/>
    </location>
</feature>
<dbReference type="PANTHER" id="PTHR33678:SF1">
    <property type="entry name" value="BLL1576 PROTEIN"/>
    <property type="match status" value="1"/>
</dbReference>
<dbReference type="Pfam" id="PF03050">
    <property type="entry name" value="DDE_Tnp_IS66"/>
    <property type="match status" value="1"/>
</dbReference>
<reference evidence="4 5" key="1">
    <citation type="submission" date="2020-04" db="EMBL/GenBank/DDBJ databases">
        <title>Genome sequencing of novel species.</title>
        <authorList>
            <person name="Heo J."/>
            <person name="Kim S.-J."/>
            <person name="Kim J.-S."/>
            <person name="Hong S.-B."/>
            <person name="Kwon S.-W."/>
        </authorList>
    </citation>
    <scope>NUCLEOTIDE SEQUENCE [LARGE SCALE GENOMIC DNA]</scope>
    <source>
        <strain evidence="4 5">MFER-1</strain>
    </source>
</reference>
<organism evidence="4 5">
    <name type="scientific">Cohnella herbarum</name>
    <dbReference type="NCBI Taxonomy" id="2728023"/>
    <lineage>
        <taxon>Bacteria</taxon>
        <taxon>Bacillati</taxon>
        <taxon>Bacillota</taxon>
        <taxon>Bacilli</taxon>
        <taxon>Bacillales</taxon>
        <taxon>Paenibacillaceae</taxon>
        <taxon>Cohnella</taxon>
    </lineage>
</organism>
<dbReference type="NCBIfam" id="NF033517">
    <property type="entry name" value="transpos_IS66"/>
    <property type="match status" value="1"/>
</dbReference>
<feature type="compositionally biased region" description="Low complexity" evidence="1">
    <location>
        <begin position="67"/>
        <end position="77"/>
    </location>
</feature>
<feature type="domain" description="Transposase IS66 central" evidence="2">
    <location>
        <begin position="180"/>
        <end position="461"/>
    </location>
</feature>
<protein>
    <submittedName>
        <fullName evidence="4">IS66 family transposase</fullName>
    </submittedName>
</protein>
<name>A0A7Z2VHB7_9BACL</name>
<feature type="domain" description="DUF6444" evidence="3">
    <location>
        <begin position="40"/>
        <end position="103"/>
    </location>
</feature>
<dbReference type="InterPro" id="IPR052344">
    <property type="entry name" value="Transposase-related"/>
</dbReference>
<dbReference type="KEGG" id="cheb:HH215_07890"/>
<gene>
    <name evidence="4" type="ORF">HH215_07890</name>
</gene>
<evidence type="ECO:0000259" key="3">
    <source>
        <dbReference type="Pfam" id="PF20042"/>
    </source>
</evidence>